<dbReference type="SUPFAM" id="SSF161098">
    <property type="entry name" value="MetI-like"/>
    <property type="match status" value="1"/>
</dbReference>
<dbReference type="PROSITE" id="PS50928">
    <property type="entry name" value="ABC_TM1"/>
    <property type="match status" value="1"/>
</dbReference>
<evidence type="ECO:0000256" key="2">
    <source>
        <dbReference type="ARBA" id="ARBA00022448"/>
    </source>
</evidence>
<proteinExistence type="inferred from homology"/>
<comment type="subcellular location">
    <subcellularLocation>
        <location evidence="1">Cell inner membrane</location>
        <topology evidence="1">Multi-pass membrane protein</topology>
    </subcellularLocation>
    <subcellularLocation>
        <location evidence="8">Cell membrane</location>
        <topology evidence="8">Multi-pass membrane protein</topology>
    </subcellularLocation>
</comment>
<evidence type="ECO:0000256" key="1">
    <source>
        <dbReference type="ARBA" id="ARBA00004429"/>
    </source>
</evidence>
<dbReference type="PANTHER" id="PTHR43357:SF4">
    <property type="entry name" value="INNER MEMBRANE ABC TRANSPORTER PERMEASE PROTEIN YDCV"/>
    <property type="match status" value="1"/>
</dbReference>
<dbReference type="RefSeq" id="WP_097280213.1">
    <property type="nucleotide sequence ID" value="NZ_OCNJ01000007.1"/>
</dbReference>
<dbReference type="GO" id="GO:0055085">
    <property type="term" value="P:transmembrane transport"/>
    <property type="evidence" value="ECO:0007669"/>
    <property type="project" value="InterPro"/>
</dbReference>
<dbReference type="AlphaFoldDB" id="A0A286GSC5"/>
<feature type="domain" description="ABC transmembrane type-1" evidence="9">
    <location>
        <begin position="64"/>
        <end position="252"/>
    </location>
</feature>
<evidence type="ECO:0000256" key="5">
    <source>
        <dbReference type="ARBA" id="ARBA00022692"/>
    </source>
</evidence>
<protein>
    <submittedName>
        <fullName evidence="10">Putative spermidine/putrescine transport system permease protein</fullName>
    </submittedName>
</protein>
<dbReference type="PANTHER" id="PTHR43357">
    <property type="entry name" value="INNER MEMBRANE ABC TRANSPORTER PERMEASE PROTEIN YDCV"/>
    <property type="match status" value="1"/>
</dbReference>
<keyword evidence="6 8" id="KW-1133">Transmembrane helix</keyword>
<dbReference type="InterPro" id="IPR035906">
    <property type="entry name" value="MetI-like_sf"/>
</dbReference>
<dbReference type="Gene3D" id="1.10.3720.10">
    <property type="entry name" value="MetI-like"/>
    <property type="match status" value="1"/>
</dbReference>
<accession>A0A286GSC5</accession>
<dbReference type="Pfam" id="PF00528">
    <property type="entry name" value="BPD_transp_1"/>
    <property type="match status" value="1"/>
</dbReference>
<feature type="transmembrane region" description="Helical" evidence="8">
    <location>
        <begin position="12"/>
        <end position="33"/>
    </location>
</feature>
<keyword evidence="3" id="KW-1003">Cell membrane</keyword>
<dbReference type="InterPro" id="IPR000515">
    <property type="entry name" value="MetI-like"/>
</dbReference>
<gene>
    <name evidence="10" type="ORF">SAMN05421508_107106</name>
</gene>
<evidence type="ECO:0000256" key="3">
    <source>
        <dbReference type="ARBA" id="ARBA00022475"/>
    </source>
</evidence>
<evidence type="ECO:0000313" key="11">
    <source>
        <dbReference type="Proteomes" id="UP000219621"/>
    </source>
</evidence>
<sequence>MTDRRTRIFRAVYMGLIALFLAAPVIVVAGVSLNQPRRLLFPPQGLSLRWYGELFTDPTWLNALKNSLIVAANASVLSVAIALPLAWFLWRWRVAYAKPLFLMGIAPFMLPPVITALGFLIFWNTVGFYGQIWATIISHGIFFVTLPLVNISLGLDSLSKEQVEAARTLGADEKTVFRTVVLPTVTPYVLAGLAFVFVLSLNEYIVAYMVAGFTVETLPIKIFNSLRYGYTPVMAVVAVLFVAVAALLFGLTARKGRLLKLLGSARPERR</sequence>
<evidence type="ECO:0000256" key="8">
    <source>
        <dbReference type="RuleBase" id="RU363032"/>
    </source>
</evidence>
<keyword evidence="2 8" id="KW-0813">Transport</keyword>
<evidence type="ECO:0000313" key="10">
    <source>
        <dbReference type="EMBL" id="SOD97854.1"/>
    </source>
</evidence>
<reference evidence="10 11" key="1">
    <citation type="submission" date="2017-09" db="EMBL/GenBank/DDBJ databases">
        <authorList>
            <person name="Ehlers B."/>
            <person name="Leendertz F.H."/>
        </authorList>
    </citation>
    <scope>NUCLEOTIDE SEQUENCE [LARGE SCALE GENOMIC DNA]</scope>
    <source>
        <strain evidence="10 11">USBA 140</strain>
    </source>
</reference>
<comment type="similarity">
    <text evidence="8">Belongs to the binding-protein-dependent transport system permease family.</text>
</comment>
<feature type="transmembrane region" description="Helical" evidence="8">
    <location>
        <begin position="230"/>
        <end position="251"/>
    </location>
</feature>
<dbReference type="OrthoDB" id="8156137at2"/>
<keyword evidence="4" id="KW-0997">Cell inner membrane</keyword>
<dbReference type="EMBL" id="OCNJ01000007">
    <property type="protein sequence ID" value="SOD97854.1"/>
    <property type="molecule type" value="Genomic_DNA"/>
</dbReference>
<evidence type="ECO:0000256" key="7">
    <source>
        <dbReference type="ARBA" id="ARBA00023136"/>
    </source>
</evidence>
<feature type="transmembrane region" description="Helical" evidence="8">
    <location>
        <begin position="100"/>
        <end position="122"/>
    </location>
</feature>
<evidence type="ECO:0000259" key="9">
    <source>
        <dbReference type="PROSITE" id="PS50928"/>
    </source>
</evidence>
<keyword evidence="5 8" id="KW-0812">Transmembrane</keyword>
<feature type="transmembrane region" description="Helical" evidence="8">
    <location>
        <begin position="68"/>
        <end position="88"/>
    </location>
</feature>
<dbReference type="CDD" id="cd06261">
    <property type="entry name" value="TM_PBP2"/>
    <property type="match status" value="1"/>
</dbReference>
<evidence type="ECO:0000256" key="4">
    <source>
        <dbReference type="ARBA" id="ARBA00022519"/>
    </source>
</evidence>
<feature type="transmembrane region" description="Helical" evidence="8">
    <location>
        <begin position="128"/>
        <end position="149"/>
    </location>
</feature>
<evidence type="ECO:0000256" key="6">
    <source>
        <dbReference type="ARBA" id="ARBA00022989"/>
    </source>
</evidence>
<dbReference type="GO" id="GO:0005886">
    <property type="term" value="C:plasma membrane"/>
    <property type="evidence" value="ECO:0007669"/>
    <property type="project" value="UniProtKB-SubCell"/>
</dbReference>
<keyword evidence="7 8" id="KW-0472">Membrane</keyword>
<keyword evidence="11" id="KW-1185">Reference proteome</keyword>
<name>A0A286GSC5_9PROT</name>
<organism evidence="10 11">
    <name type="scientific">Caenispirillum bisanense</name>
    <dbReference type="NCBI Taxonomy" id="414052"/>
    <lineage>
        <taxon>Bacteria</taxon>
        <taxon>Pseudomonadati</taxon>
        <taxon>Pseudomonadota</taxon>
        <taxon>Alphaproteobacteria</taxon>
        <taxon>Rhodospirillales</taxon>
        <taxon>Novispirillaceae</taxon>
        <taxon>Caenispirillum</taxon>
    </lineage>
</organism>
<dbReference type="Proteomes" id="UP000219621">
    <property type="component" value="Unassembled WGS sequence"/>
</dbReference>